<dbReference type="SUPFAM" id="SSF56784">
    <property type="entry name" value="HAD-like"/>
    <property type="match status" value="1"/>
</dbReference>
<dbReference type="PANTHER" id="PTHR46193:SF10">
    <property type="entry name" value="6-PHOSPHOGLUCONATE PHOSPHATASE"/>
    <property type="match status" value="1"/>
</dbReference>
<dbReference type="InterPro" id="IPR023198">
    <property type="entry name" value="PGP-like_dom2"/>
</dbReference>
<dbReference type="SFLD" id="SFLDG01129">
    <property type="entry name" value="C1.5:_HAD__Beta-PGM__Phosphata"/>
    <property type="match status" value="1"/>
</dbReference>
<dbReference type="Pfam" id="PF00702">
    <property type="entry name" value="Hydrolase"/>
    <property type="match status" value="1"/>
</dbReference>
<evidence type="ECO:0000256" key="4">
    <source>
        <dbReference type="ARBA" id="ARBA00022842"/>
    </source>
</evidence>
<dbReference type="RefSeq" id="WP_115837212.1">
    <property type="nucleotide sequence ID" value="NZ_CP025086.1"/>
</dbReference>
<dbReference type="InterPro" id="IPR036412">
    <property type="entry name" value="HAD-like_sf"/>
</dbReference>
<evidence type="ECO:0000256" key="3">
    <source>
        <dbReference type="ARBA" id="ARBA00022723"/>
    </source>
</evidence>
<dbReference type="InterPro" id="IPR051600">
    <property type="entry name" value="Beta-PGM-like"/>
</dbReference>
<proteinExistence type="inferred from homology"/>
<dbReference type="GO" id="GO:0016787">
    <property type="term" value="F:hydrolase activity"/>
    <property type="evidence" value="ECO:0007669"/>
    <property type="project" value="UniProtKB-KW"/>
</dbReference>
<dbReference type="AlphaFoldDB" id="A0A3D9Z063"/>
<keyword evidence="6" id="KW-1185">Reference proteome</keyword>
<comment type="cofactor">
    <cofactor evidence="1">
        <name>Mg(2+)</name>
        <dbReference type="ChEBI" id="CHEBI:18420"/>
    </cofactor>
</comment>
<organism evidence="5 6">
    <name type="scientific">Methylovirgula ligni</name>
    <dbReference type="NCBI Taxonomy" id="569860"/>
    <lineage>
        <taxon>Bacteria</taxon>
        <taxon>Pseudomonadati</taxon>
        <taxon>Pseudomonadota</taxon>
        <taxon>Alphaproteobacteria</taxon>
        <taxon>Hyphomicrobiales</taxon>
        <taxon>Beijerinckiaceae</taxon>
        <taxon>Methylovirgula</taxon>
    </lineage>
</organism>
<dbReference type="InterPro" id="IPR006439">
    <property type="entry name" value="HAD-SF_hydro_IA"/>
</dbReference>
<dbReference type="InterPro" id="IPR023214">
    <property type="entry name" value="HAD_sf"/>
</dbReference>
<dbReference type="CDD" id="cd07526">
    <property type="entry name" value="HAD_BPGM_like"/>
    <property type="match status" value="1"/>
</dbReference>
<evidence type="ECO:0000313" key="5">
    <source>
        <dbReference type="EMBL" id="REF84579.1"/>
    </source>
</evidence>
<keyword evidence="4" id="KW-0460">Magnesium</keyword>
<protein>
    <submittedName>
        <fullName evidence="5">HAD superfamily hydrolase (TIGR01509 family)</fullName>
    </submittedName>
</protein>
<dbReference type="Gene3D" id="1.10.150.240">
    <property type="entry name" value="Putative phosphatase, domain 2"/>
    <property type="match status" value="1"/>
</dbReference>
<reference evidence="5 6" key="1">
    <citation type="submission" date="2018-08" db="EMBL/GenBank/DDBJ databases">
        <title>Genomic Encyclopedia of Type Strains, Phase IV (KMG-IV): sequencing the most valuable type-strain genomes for metagenomic binning, comparative biology and taxonomic classification.</title>
        <authorList>
            <person name="Goeker M."/>
        </authorList>
    </citation>
    <scope>NUCLEOTIDE SEQUENCE [LARGE SCALE GENOMIC DNA]</scope>
    <source>
        <strain evidence="5 6">BW863</strain>
    </source>
</reference>
<dbReference type="Proteomes" id="UP000256900">
    <property type="component" value="Unassembled WGS sequence"/>
</dbReference>
<name>A0A3D9Z063_9HYPH</name>
<comment type="similarity">
    <text evidence="2">Belongs to the HAD-like hydrolase superfamily. CbbY/CbbZ/Gph/YieH family.</text>
</comment>
<keyword evidence="5" id="KW-0378">Hydrolase</keyword>
<sequence length="224" mass="23737">MSLIIFDCDGVLVDSEVIAFDVLRQMLTELGRPMTLAECRRRFMGRRTGDVLTEIEKDLGHPIPPDTGARMKAMLFARLRLELQPVADVKEAIAHLARPICVASSSPPDRIALSLEVTGLAPLFGTHVFSAEQVAAGKPAPDLFLFAAKSLGIMPQDTIVIEDSPAGVTAARRAGMGIIGFAGASHADSALIAALREAGAESIVTDMADLPAAIDRLRTARPAA</sequence>
<dbReference type="SFLD" id="SFLDS00003">
    <property type="entry name" value="Haloacid_Dehalogenase"/>
    <property type="match status" value="1"/>
</dbReference>
<dbReference type="OrthoDB" id="9797743at2"/>
<dbReference type="GO" id="GO:0046872">
    <property type="term" value="F:metal ion binding"/>
    <property type="evidence" value="ECO:0007669"/>
    <property type="project" value="UniProtKB-KW"/>
</dbReference>
<keyword evidence="3" id="KW-0479">Metal-binding</keyword>
<dbReference type="EMBL" id="QUMO01000004">
    <property type="protein sequence ID" value="REF84579.1"/>
    <property type="molecule type" value="Genomic_DNA"/>
</dbReference>
<dbReference type="NCBIfam" id="TIGR01509">
    <property type="entry name" value="HAD-SF-IA-v3"/>
    <property type="match status" value="1"/>
</dbReference>
<dbReference type="SFLD" id="SFLDG01135">
    <property type="entry name" value="C1.5.6:_HAD__Beta-PGM__Phospha"/>
    <property type="match status" value="1"/>
</dbReference>
<evidence type="ECO:0000313" key="6">
    <source>
        <dbReference type="Proteomes" id="UP000256900"/>
    </source>
</evidence>
<evidence type="ECO:0000256" key="1">
    <source>
        <dbReference type="ARBA" id="ARBA00001946"/>
    </source>
</evidence>
<dbReference type="Gene3D" id="3.40.50.1000">
    <property type="entry name" value="HAD superfamily/HAD-like"/>
    <property type="match status" value="1"/>
</dbReference>
<dbReference type="PANTHER" id="PTHR46193">
    <property type="entry name" value="6-PHOSPHOGLUCONATE PHOSPHATASE"/>
    <property type="match status" value="1"/>
</dbReference>
<comment type="caution">
    <text evidence="5">The sequence shown here is derived from an EMBL/GenBank/DDBJ whole genome shotgun (WGS) entry which is preliminary data.</text>
</comment>
<evidence type="ECO:0000256" key="2">
    <source>
        <dbReference type="ARBA" id="ARBA00006171"/>
    </source>
</evidence>
<accession>A0A3D9Z063</accession>
<gene>
    <name evidence="5" type="ORF">DES32_2689</name>
</gene>